<dbReference type="SUPFAM" id="SSF55021">
    <property type="entry name" value="ACT-like"/>
    <property type="match status" value="1"/>
</dbReference>
<dbReference type="InterPro" id="IPR000644">
    <property type="entry name" value="CBS_dom"/>
</dbReference>
<dbReference type="Gene3D" id="3.10.580.10">
    <property type="entry name" value="CBS-domain"/>
    <property type="match status" value="1"/>
</dbReference>
<proteinExistence type="predicted"/>
<organism evidence="3 4">
    <name type="scientific">Melghirimyces profundicolus</name>
    <dbReference type="NCBI Taxonomy" id="1242148"/>
    <lineage>
        <taxon>Bacteria</taxon>
        <taxon>Bacillati</taxon>
        <taxon>Bacillota</taxon>
        <taxon>Bacilli</taxon>
        <taxon>Bacillales</taxon>
        <taxon>Thermoactinomycetaceae</taxon>
        <taxon>Melghirimyces</taxon>
    </lineage>
</organism>
<dbReference type="CDD" id="cd02116">
    <property type="entry name" value="ACT"/>
    <property type="match status" value="1"/>
</dbReference>
<comment type="caution">
    <text evidence="3">The sequence shown here is derived from an EMBL/GenBank/DDBJ whole genome shotgun (WGS) entry which is preliminary data.</text>
</comment>
<evidence type="ECO:0000259" key="2">
    <source>
        <dbReference type="PROSITE" id="PS51371"/>
    </source>
</evidence>
<dbReference type="OrthoDB" id="384703at2"/>
<gene>
    <name evidence="3" type="ORF">C8P63_13625</name>
</gene>
<dbReference type="InterPro" id="IPR045865">
    <property type="entry name" value="ACT-like_dom_sf"/>
</dbReference>
<keyword evidence="4" id="KW-1185">Reference proteome</keyword>
<dbReference type="Proteomes" id="UP000244240">
    <property type="component" value="Unassembled WGS sequence"/>
</dbReference>
<sequence>MEAMLIQNCITPFSQLSTIRKDANVKDALELLQKEGLDTAPVVDENKAFRGITGYRLILKSLLRSGDWGESAWKRPLGDAVESVRPLTLDSDFEEMLPLVVRVPFVPIVEPDQSTLAGIVKISDIETAIARAMGYGVKGIRMLIGVFVDHPHVLDHLLSLLKPFDVNIISVTTFDSGDTAVRRILLKLSPTSRLETICEKLEQHGYRVLSIKQT</sequence>
<evidence type="ECO:0000256" key="1">
    <source>
        <dbReference type="PROSITE-ProRule" id="PRU00703"/>
    </source>
</evidence>
<evidence type="ECO:0000313" key="3">
    <source>
        <dbReference type="EMBL" id="PTX50643.1"/>
    </source>
</evidence>
<feature type="domain" description="CBS" evidence="2">
    <location>
        <begin position="10"/>
        <end position="71"/>
    </location>
</feature>
<dbReference type="RefSeq" id="WP_108026269.1">
    <property type="nucleotide sequence ID" value="NZ_QBKR01000036.1"/>
</dbReference>
<dbReference type="InterPro" id="IPR046342">
    <property type="entry name" value="CBS_dom_sf"/>
</dbReference>
<reference evidence="3 4" key="1">
    <citation type="submission" date="2018-04" db="EMBL/GenBank/DDBJ databases">
        <title>Genomic Encyclopedia of Archaeal and Bacterial Type Strains, Phase II (KMG-II): from individual species to whole genera.</title>
        <authorList>
            <person name="Goeker M."/>
        </authorList>
    </citation>
    <scope>NUCLEOTIDE SEQUENCE [LARGE SCALE GENOMIC DNA]</scope>
    <source>
        <strain evidence="3 4">DSM 45787</strain>
    </source>
</reference>
<dbReference type="EMBL" id="QBKR01000036">
    <property type="protein sequence ID" value="PTX50643.1"/>
    <property type="molecule type" value="Genomic_DNA"/>
</dbReference>
<dbReference type="SUPFAM" id="SSF54631">
    <property type="entry name" value="CBS-domain pair"/>
    <property type="match status" value="1"/>
</dbReference>
<protein>
    <submittedName>
        <fullName evidence="3">CBS domain protein</fullName>
    </submittedName>
</protein>
<name>A0A2T6B3P4_9BACL</name>
<dbReference type="Pfam" id="PF00571">
    <property type="entry name" value="CBS"/>
    <property type="match status" value="1"/>
</dbReference>
<dbReference type="PROSITE" id="PS51371">
    <property type="entry name" value="CBS"/>
    <property type="match status" value="1"/>
</dbReference>
<dbReference type="CDD" id="cd02205">
    <property type="entry name" value="CBS_pair_SF"/>
    <property type="match status" value="1"/>
</dbReference>
<accession>A0A2T6B3P4</accession>
<evidence type="ECO:0000313" key="4">
    <source>
        <dbReference type="Proteomes" id="UP000244240"/>
    </source>
</evidence>
<keyword evidence="1" id="KW-0129">CBS domain</keyword>
<dbReference type="AlphaFoldDB" id="A0A2T6B3P4"/>